<accession>A0ABN1BVC0</accession>
<evidence type="ECO:0000313" key="1">
    <source>
        <dbReference type="EMBL" id="GAA0505502.1"/>
    </source>
</evidence>
<comment type="caution">
    <text evidence="1">The sequence shown here is derived from an EMBL/GenBank/DDBJ whole genome shotgun (WGS) entry which is preliminary data.</text>
</comment>
<dbReference type="RefSeq" id="WP_343757089.1">
    <property type="nucleotide sequence ID" value="NZ_BAAADB010000008.1"/>
</dbReference>
<sequence length="42" mass="4375">MNASPKAQALVIDTAAHTTIASGEPADWLKQAVLNLAEEVQA</sequence>
<reference evidence="1 2" key="1">
    <citation type="journal article" date="2019" name="Int. J. Syst. Evol. Microbiol.">
        <title>The Global Catalogue of Microorganisms (GCM) 10K type strain sequencing project: providing services to taxonomists for standard genome sequencing and annotation.</title>
        <authorList>
            <consortium name="The Broad Institute Genomics Platform"/>
            <consortium name="The Broad Institute Genome Sequencing Center for Infectious Disease"/>
            <person name="Wu L."/>
            <person name="Ma J."/>
        </authorList>
    </citation>
    <scope>NUCLEOTIDE SEQUENCE [LARGE SCALE GENOMIC DNA]</scope>
    <source>
        <strain evidence="1 2">JCM 14368</strain>
    </source>
</reference>
<proteinExistence type="predicted"/>
<dbReference type="Proteomes" id="UP001500191">
    <property type="component" value="Unassembled WGS sequence"/>
</dbReference>
<name>A0ABN1BVC0_9DEIO</name>
<organism evidence="1 2">
    <name type="scientific">Deinococcus depolymerans</name>
    <dbReference type="NCBI Taxonomy" id="392408"/>
    <lineage>
        <taxon>Bacteria</taxon>
        <taxon>Thermotogati</taxon>
        <taxon>Deinococcota</taxon>
        <taxon>Deinococci</taxon>
        <taxon>Deinococcales</taxon>
        <taxon>Deinococcaceae</taxon>
        <taxon>Deinococcus</taxon>
    </lineage>
</organism>
<gene>
    <name evidence="1" type="ORF">GCM10008937_11750</name>
</gene>
<keyword evidence="2" id="KW-1185">Reference proteome</keyword>
<protein>
    <submittedName>
        <fullName evidence="1">Uncharacterized protein</fullName>
    </submittedName>
</protein>
<evidence type="ECO:0000313" key="2">
    <source>
        <dbReference type="Proteomes" id="UP001500191"/>
    </source>
</evidence>
<dbReference type="EMBL" id="BAAADB010000008">
    <property type="protein sequence ID" value="GAA0505502.1"/>
    <property type="molecule type" value="Genomic_DNA"/>
</dbReference>